<dbReference type="Proteomes" id="UP001221142">
    <property type="component" value="Unassembled WGS sequence"/>
</dbReference>
<accession>A0AAD7B8N9</accession>
<feature type="region of interest" description="Disordered" evidence="1">
    <location>
        <begin position="212"/>
        <end position="243"/>
    </location>
</feature>
<name>A0AAD7B8N9_9AGAR</name>
<organism evidence="4 5">
    <name type="scientific">Roridomyces roridus</name>
    <dbReference type="NCBI Taxonomy" id="1738132"/>
    <lineage>
        <taxon>Eukaryota</taxon>
        <taxon>Fungi</taxon>
        <taxon>Dikarya</taxon>
        <taxon>Basidiomycota</taxon>
        <taxon>Agaricomycotina</taxon>
        <taxon>Agaricomycetes</taxon>
        <taxon>Agaricomycetidae</taxon>
        <taxon>Agaricales</taxon>
        <taxon>Marasmiineae</taxon>
        <taxon>Mycenaceae</taxon>
        <taxon>Roridomyces</taxon>
    </lineage>
</organism>
<evidence type="ECO:0000256" key="2">
    <source>
        <dbReference type="SAM" id="Phobius"/>
    </source>
</evidence>
<gene>
    <name evidence="4" type="ORF">FB45DRAFT_1065228</name>
</gene>
<evidence type="ECO:0008006" key="6">
    <source>
        <dbReference type="Google" id="ProtNLM"/>
    </source>
</evidence>
<keyword evidence="5" id="KW-1185">Reference proteome</keyword>
<dbReference type="EMBL" id="JARKIF010000029">
    <property type="protein sequence ID" value="KAJ7613136.1"/>
    <property type="molecule type" value="Genomic_DNA"/>
</dbReference>
<protein>
    <recommendedName>
        <fullName evidence="6">Transmembrane protein</fullName>
    </recommendedName>
</protein>
<feature type="transmembrane region" description="Helical" evidence="2">
    <location>
        <begin position="142"/>
        <end position="162"/>
    </location>
</feature>
<keyword evidence="2" id="KW-0472">Membrane</keyword>
<evidence type="ECO:0000313" key="5">
    <source>
        <dbReference type="Proteomes" id="UP001221142"/>
    </source>
</evidence>
<feature type="region of interest" description="Disordered" evidence="1">
    <location>
        <begin position="49"/>
        <end position="133"/>
    </location>
</feature>
<dbReference type="AlphaFoldDB" id="A0AAD7B8N9"/>
<feature type="compositionally biased region" description="Low complexity" evidence="1">
    <location>
        <begin position="53"/>
        <end position="92"/>
    </location>
</feature>
<evidence type="ECO:0000256" key="3">
    <source>
        <dbReference type="SAM" id="SignalP"/>
    </source>
</evidence>
<sequence length="243" mass="25436">MKCSPAVALSFIFILLNFTGALAQTFFTIERVNADGSVSTIVVYMPGRDSAVPSSGSPTDTGVSSGSSSTTSRSSAPPAAGTSSMSASTTGARLGGYDGHRVGGYQPSTVQPITFPTASDSSPSPTSTGAKPSTVQMAQKRVLIIGLFFGSSPFVFAISLVAKRLVSRQRWSAARRDIEAALGPELADETLSASKSEVVDRPVYPWKSVEASARNSTPMEHDSEFVSSEDCPPPWYTAGEHSI</sequence>
<keyword evidence="2" id="KW-0812">Transmembrane</keyword>
<reference evidence="4" key="1">
    <citation type="submission" date="2023-03" db="EMBL/GenBank/DDBJ databases">
        <title>Massive genome expansion in bonnet fungi (Mycena s.s.) driven by repeated elements and novel gene families across ecological guilds.</title>
        <authorList>
            <consortium name="Lawrence Berkeley National Laboratory"/>
            <person name="Harder C.B."/>
            <person name="Miyauchi S."/>
            <person name="Viragh M."/>
            <person name="Kuo A."/>
            <person name="Thoen E."/>
            <person name="Andreopoulos B."/>
            <person name="Lu D."/>
            <person name="Skrede I."/>
            <person name="Drula E."/>
            <person name="Henrissat B."/>
            <person name="Morin E."/>
            <person name="Kohler A."/>
            <person name="Barry K."/>
            <person name="LaButti K."/>
            <person name="Morin E."/>
            <person name="Salamov A."/>
            <person name="Lipzen A."/>
            <person name="Mereny Z."/>
            <person name="Hegedus B."/>
            <person name="Baldrian P."/>
            <person name="Stursova M."/>
            <person name="Weitz H."/>
            <person name="Taylor A."/>
            <person name="Grigoriev I.V."/>
            <person name="Nagy L.G."/>
            <person name="Martin F."/>
            <person name="Kauserud H."/>
        </authorList>
    </citation>
    <scope>NUCLEOTIDE SEQUENCE</scope>
    <source>
        <strain evidence="4">9284</strain>
    </source>
</reference>
<feature type="chain" id="PRO_5042038266" description="Transmembrane protein" evidence="3">
    <location>
        <begin position="24"/>
        <end position="243"/>
    </location>
</feature>
<feature type="compositionally biased region" description="Low complexity" evidence="1">
    <location>
        <begin position="116"/>
        <end position="128"/>
    </location>
</feature>
<keyword evidence="2" id="KW-1133">Transmembrane helix</keyword>
<proteinExistence type="predicted"/>
<comment type="caution">
    <text evidence="4">The sequence shown here is derived from an EMBL/GenBank/DDBJ whole genome shotgun (WGS) entry which is preliminary data.</text>
</comment>
<feature type="signal peptide" evidence="3">
    <location>
        <begin position="1"/>
        <end position="23"/>
    </location>
</feature>
<evidence type="ECO:0000256" key="1">
    <source>
        <dbReference type="SAM" id="MobiDB-lite"/>
    </source>
</evidence>
<keyword evidence="3" id="KW-0732">Signal</keyword>
<evidence type="ECO:0000313" key="4">
    <source>
        <dbReference type="EMBL" id="KAJ7613136.1"/>
    </source>
</evidence>